<dbReference type="PANTHER" id="PTHR40394:SF2">
    <property type="entry name" value="QUINOL:CYTOCHROME C OXIDOREDUCTASE MEMBRANE PROTEIN"/>
    <property type="match status" value="1"/>
</dbReference>
<feature type="transmembrane region" description="Helical" evidence="1">
    <location>
        <begin position="114"/>
        <end position="138"/>
    </location>
</feature>
<proteinExistence type="predicted"/>
<keyword evidence="1" id="KW-0472">Membrane</keyword>
<organism evidence="2 3">
    <name type="scientific">Luteolibacter flavescens</name>
    <dbReference type="NCBI Taxonomy" id="1859460"/>
    <lineage>
        <taxon>Bacteria</taxon>
        <taxon>Pseudomonadati</taxon>
        <taxon>Verrucomicrobiota</taxon>
        <taxon>Verrucomicrobiia</taxon>
        <taxon>Verrucomicrobiales</taxon>
        <taxon>Verrucomicrobiaceae</taxon>
        <taxon>Luteolibacter</taxon>
    </lineage>
</organism>
<evidence type="ECO:0000313" key="2">
    <source>
        <dbReference type="EMBL" id="MCW1885408.1"/>
    </source>
</evidence>
<keyword evidence="1" id="KW-0812">Transmembrane</keyword>
<dbReference type="InterPro" id="IPR021776">
    <property type="entry name" value="ActD"/>
</dbReference>
<reference evidence="2 3" key="1">
    <citation type="submission" date="2022-10" db="EMBL/GenBank/DDBJ databases">
        <title>Luteolibacter flavescens strain MCCC 1K03193, whole genome shotgun sequencing project.</title>
        <authorList>
            <person name="Zhao G."/>
            <person name="Shen L."/>
        </authorList>
    </citation>
    <scope>NUCLEOTIDE SEQUENCE [LARGE SCALE GENOMIC DNA]</scope>
    <source>
        <strain evidence="2 3">MCCC 1K03193</strain>
    </source>
</reference>
<dbReference type="Pfam" id="PF11821">
    <property type="entry name" value="ActD"/>
    <property type="match status" value="1"/>
</dbReference>
<dbReference type="RefSeq" id="WP_264501363.1">
    <property type="nucleotide sequence ID" value="NZ_JAPDDS010000005.1"/>
</dbReference>
<dbReference type="Proteomes" id="UP001207930">
    <property type="component" value="Unassembled WGS sequence"/>
</dbReference>
<name>A0ABT3FPC6_9BACT</name>
<accession>A0ABT3FPC6</accession>
<feature type="transmembrane region" description="Helical" evidence="1">
    <location>
        <begin position="57"/>
        <end position="77"/>
    </location>
</feature>
<dbReference type="EMBL" id="JAPDDS010000005">
    <property type="protein sequence ID" value="MCW1885408.1"/>
    <property type="molecule type" value="Genomic_DNA"/>
</dbReference>
<sequence length="197" mass="22069">MSTTRKRVYGYLAEFGSASALYKAAEKVRDAGYRKWDCHTPYPVHGLDAAMGMKRSILPWFVFCGGTLGLLTGFFLASATQTEIWGWIPGLTKAIESYPTVVQAKPANIFTVPAFFPIMFELTILFSGFTTLFGLLALMKLPRLNHPLFASRQFHRATDDAFFIAVEARDPKFNQEGTRQLLEEIGGKSIELVEEED</sequence>
<evidence type="ECO:0000256" key="1">
    <source>
        <dbReference type="SAM" id="Phobius"/>
    </source>
</evidence>
<comment type="caution">
    <text evidence="2">The sequence shown here is derived from an EMBL/GenBank/DDBJ whole genome shotgun (WGS) entry which is preliminary data.</text>
</comment>
<dbReference type="PANTHER" id="PTHR40394">
    <property type="entry name" value="LIPOPROTEIN-RELATED"/>
    <property type="match status" value="1"/>
</dbReference>
<protein>
    <submittedName>
        <fullName evidence="2">DUF3341 domain-containing protein</fullName>
    </submittedName>
</protein>
<keyword evidence="3" id="KW-1185">Reference proteome</keyword>
<keyword evidence="1" id="KW-1133">Transmembrane helix</keyword>
<gene>
    <name evidence="2" type="ORF">OKA04_11770</name>
</gene>
<evidence type="ECO:0000313" key="3">
    <source>
        <dbReference type="Proteomes" id="UP001207930"/>
    </source>
</evidence>